<sequence>MSEDREVKNVVASKMRDMDLVYLTNIVNAVGGSFGITLFLKGTVISGLMISGKEYYSTLAENLAQVGDIGENLAEHFARVADDVYAPVSESESIPANFIHMKDLRVKSGNGEFDEMHNALLRLKIEEIDGHIVGNVS</sequence>
<organism evidence="2 3">
    <name type="scientific">Pantoea alhagi</name>
    <dbReference type="NCBI Taxonomy" id="1891675"/>
    <lineage>
        <taxon>Bacteria</taxon>
        <taxon>Pseudomonadati</taxon>
        <taxon>Pseudomonadota</taxon>
        <taxon>Gammaproteobacteria</taxon>
        <taxon>Enterobacterales</taxon>
        <taxon>Erwiniaceae</taxon>
        <taxon>Pantoea</taxon>
    </lineage>
</organism>
<keyword evidence="3" id="KW-1185">Reference proteome</keyword>
<name>A0A1W6B8A9_9GAMM</name>
<proteinExistence type="predicted"/>
<keyword evidence="1" id="KW-0472">Membrane</keyword>
<feature type="transmembrane region" description="Helical" evidence="1">
    <location>
        <begin position="20"/>
        <end position="40"/>
    </location>
</feature>
<evidence type="ECO:0000256" key="1">
    <source>
        <dbReference type="SAM" id="Phobius"/>
    </source>
</evidence>
<dbReference type="OrthoDB" id="8075468at2"/>
<dbReference type="KEGG" id="palh:B1H58_15620"/>
<protein>
    <recommendedName>
        <fullName evidence="4">Gas vesicle protein</fullName>
    </recommendedName>
</protein>
<evidence type="ECO:0000313" key="3">
    <source>
        <dbReference type="Proteomes" id="UP000192900"/>
    </source>
</evidence>
<accession>A0A1W6B8A9</accession>
<keyword evidence="1" id="KW-1133">Transmembrane helix</keyword>
<dbReference type="EMBL" id="CP019706">
    <property type="protein sequence ID" value="ARJ43320.1"/>
    <property type="molecule type" value="Genomic_DNA"/>
</dbReference>
<gene>
    <name evidence="2" type="ORF">B1H58_15620</name>
</gene>
<reference evidence="2 3" key="1">
    <citation type="submission" date="2017-02" db="EMBL/GenBank/DDBJ databases">
        <title>Complete genome sequence of the drought resistance-promoting endophyte Pantoea alhagi LTYR-11Z.</title>
        <authorList>
            <person name="Zhang L."/>
        </authorList>
    </citation>
    <scope>NUCLEOTIDE SEQUENCE [LARGE SCALE GENOMIC DNA]</scope>
    <source>
        <strain evidence="2 3">LTYR-11Z</strain>
    </source>
</reference>
<dbReference type="Proteomes" id="UP000192900">
    <property type="component" value="Chromosome"/>
</dbReference>
<evidence type="ECO:0000313" key="2">
    <source>
        <dbReference type="EMBL" id="ARJ43320.1"/>
    </source>
</evidence>
<evidence type="ECO:0008006" key="4">
    <source>
        <dbReference type="Google" id="ProtNLM"/>
    </source>
</evidence>
<keyword evidence="1" id="KW-0812">Transmembrane</keyword>
<dbReference type="AlphaFoldDB" id="A0A1W6B8A9"/>
<dbReference type="RefSeq" id="WP_085071376.1">
    <property type="nucleotide sequence ID" value="NZ_CP019706.1"/>
</dbReference>